<dbReference type="Proteomes" id="UP000481037">
    <property type="component" value="Unassembled WGS sequence"/>
</dbReference>
<evidence type="ECO:0000313" key="2">
    <source>
        <dbReference type="Proteomes" id="UP000481037"/>
    </source>
</evidence>
<gene>
    <name evidence="1" type="ORF">GJ697_13435</name>
</gene>
<dbReference type="RefSeq" id="WP_154368451.1">
    <property type="nucleotide sequence ID" value="NZ_WKJM01000010.1"/>
</dbReference>
<protein>
    <submittedName>
        <fullName evidence="1">DUF2917 domain-containing protein</fullName>
    </submittedName>
</protein>
<dbReference type="AlphaFoldDB" id="A0A6L5QGS6"/>
<evidence type="ECO:0000313" key="1">
    <source>
        <dbReference type="EMBL" id="MRX08840.1"/>
    </source>
</evidence>
<dbReference type="InterPro" id="IPR021317">
    <property type="entry name" value="DUF2917"/>
</dbReference>
<accession>A0A6L5QGS6</accession>
<dbReference type="Pfam" id="PF11142">
    <property type="entry name" value="DUF2917"/>
    <property type="match status" value="1"/>
</dbReference>
<comment type="caution">
    <text evidence="1">The sequence shown here is derived from an EMBL/GenBank/DDBJ whole genome shotgun (WGS) entry which is preliminary data.</text>
</comment>
<name>A0A6L5QGS6_9BURK</name>
<organism evidence="1 2">
    <name type="scientific">Duganella alba</name>
    <dbReference type="NCBI Taxonomy" id="2666081"/>
    <lineage>
        <taxon>Bacteria</taxon>
        <taxon>Pseudomonadati</taxon>
        <taxon>Pseudomonadota</taxon>
        <taxon>Betaproteobacteria</taxon>
        <taxon>Burkholderiales</taxon>
        <taxon>Oxalobacteraceae</taxon>
        <taxon>Telluria group</taxon>
        <taxon>Duganella</taxon>
    </lineage>
</organism>
<dbReference type="EMBL" id="WKJM01000010">
    <property type="protein sequence ID" value="MRX08840.1"/>
    <property type="molecule type" value="Genomic_DNA"/>
</dbReference>
<reference evidence="1 2" key="1">
    <citation type="submission" date="2019-11" db="EMBL/GenBank/DDBJ databases">
        <title>Novel species isolated from a subtropical stream in China.</title>
        <authorList>
            <person name="Lu H."/>
        </authorList>
    </citation>
    <scope>NUCLEOTIDE SEQUENCE [LARGE SCALE GENOMIC DNA]</scope>
    <source>
        <strain evidence="1 2">FT25W</strain>
    </source>
</reference>
<sequence length="99" mass="10986">MKPQLISIQQGQAEYRLTHNHPLRLARVAGRRIECLSGTAWITAYGERTDFMLRGGQSFEVPNDGLMLIEAVGAGVARVRLPHAPKSLFSRAVGFLLRN</sequence>
<proteinExistence type="predicted"/>
<keyword evidence="2" id="KW-1185">Reference proteome</keyword>